<dbReference type="PANTHER" id="PTHR32305">
    <property type="match status" value="1"/>
</dbReference>
<protein>
    <recommendedName>
        <fullName evidence="2">Teneurin-like YD-shell domain-containing protein</fullName>
    </recommendedName>
</protein>
<dbReference type="NCBIfam" id="TIGR03696">
    <property type="entry name" value="Rhs_assc_core"/>
    <property type="match status" value="1"/>
</dbReference>
<dbReference type="InterPro" id="IPR022385">
    <property type="entry name" value="Rhs_assc_core"/>
</dbReference>
<dbReference type="InterPro" id="IPR056823">
    <property type="entry name" value="TEN-like_YD-shell"/>
</dbReference>
<evidence type="ECO:0000313" key="4">
    <source>
        <dbReference type="Proteomes" id="UP000315816"/>
    </source>
</evidence>
<dbReference type="InterPro" id="IPR050708">
    <property type="entry name" value="T6SS_VgrG/RHS"/>
</dbReference>
<keyword evidence="1" id="KW-0677">Repeat</keyword>
<dbReference type="AlphaFoldDB" id="A0A545SKR7"/>
<comment type="caution">
    <text evidence="3">The sequence shown here is derived from an EMBL/GenBank/DDBJ whole genome shotgun (WGS) entry which is preliminary data.</text>
</comment>
<organism evidence="3 4">
    <name type="scientific">Aliiroseovarius halocynthiae</name>
    <dbReference type="NCBI Taxonomy" id="985055"/>
    <lineage>
        <taxon>Bacteria</taxon>
        <taxon>Pseudomonadati</taxon>
        <taxon>Pseudomonadota</taxon>
        <taxon>Alphaproteobacteria</taxon>
        <taxon>Rhodobacterales</taxon>
        <taxon>Paracoccaceae</taxon>
        <taxon>Aliiroseovarius</taxon>
    </lineage>
</organism>
<feature type="domain" description="Teneurin-like YD-shell" evidence="2">
    <location>
        <begin position="54"/>
        <end position="134"/>
    </location>
</feature>
<proteinExistence type="predicted"/>
<dbReference type="Gene3D" id="2.180.10.10">
    <property type="entry name" value="RHS repeat-associated core"/>
    <property type="match status" value="1"/>
</dbReference>
<sequence>MLDQEHPAPMDPSNIVLEFTGGDQGTLASRWLFSEQVDEPLEVEKYADASQPGSGTTYTLVGDHQGSIIQIVNTATGSRVAQYSYGAYGARSFDAADLVQPYGYTGREYDAESGLYHLRWRAYDPATGTFMQLDPLGFGGGQENLYAYVDNNPFNATDPMGLSAYFDYKATIDGRKQMLGHATRNVSSGMFSAVANMVRAMDQDWNKYAGSPKSAGSLGPRKGGGCHGNSGHNEGGQHIYVIYHRSTGQTAKVGIGKRKDLILDGALSKRAMRQIGKMGGPTKFGHVVLMTIPSGFMSRGQALIMEKMMVTMLDGLGMEVDDRIHKSPVADPKFCPFRKG</sequence>
<evidence type="ECO:0000313" key="3">
    <source>
        <dbReference type="EMBL" id="TQV65579.1"/>
    </source>
</evidence>
<dbReference type="Proteomes" id="UP000315816">
    <property type="component" value="Unassembled WGS sequence"/>
</dbReference>
<reference evidence="3 4" key="1">
    <citation type="submission" date="2019-06" db="EMBL/GenBank/DDBJ databases">
        <title>A novel species of marine bacteria.</title>
        <authorList>
            <person name="Wang Y."/>
        </authorList>
    </citation>
    <scope>NUCLEOTIDE SEQUENCE [LARGE SCALE GENOMIC DNA]</scope>
    <source>
        <strain evidence="3 4">MA1-10</strain>
    </source>
</reference>
<name>A0A545SKR7_9RHOB</name>
<dbReference type="Pfam" id="PF25023">
    <property type="entry name" value="TEN_YD-shell"/>
    <property type="match status" value="1"/>
</dbReference>
<keyword evidence="4" id="KW-1185">Reference proteome</keyword>
<accession>A0A545SKR7</accession>
<dbReference type="EMBL" id="VICH01000027">
    <property type="protein sequence ID" value="TQV65579.1"/>
    <property type="molecule type" value="Genomic_DNA"/>
</dbReference>
<gene>
    <name evidence="3" type="ORF">FIL88_16595</name>
</gene>
<dbReference type="PANTHER" id="PTHR32305:SF15">
    <property type="entry name" value="PROTEIN RHSA-RELATED"/>
    <property type="match status" value="1"/>
</dbReference>
<evidence type="ECO:0000256" key="1">
    <source>
        <dbReference type="ARBA" id="ARBA00022737"/>
    </source>
</evidence>
<evidence type="ECO:0000259" key="2">
    <source>
        <dbReference type="Pfam" id="PF25023"/>
    </source>
</evidence>